<keyword evidence="2" id="KW-1185">Reference proteome</keyword>
<dbReference type="Proteomes" id="UP000821845">
    <property type="component" value="Chromosome 6"/>
</dbReference>
<gene>
    <name evidence="1" type="ORF">HPB50_026523</name>
</gene>
<dbReference type="EMBL" id="CM023486">
    <property type="protein sequence ID" value="KAH6929322.1"/>
    <property type="molecule type" value="Genomic_DNA"/>
</dbReference>
<reference evidence="1" key="1">
    <citation type="submission" date="2020-05" db="EMBL/GenBank/DDBJ databases">
        <title>Large-scale comparative analyses of tick genomes elucidate their genetic diversity and vector capacities.</title>
        <authorList>
            <person name="Jia N."/>
            <person name="Wang J."/>
            <person name="Shi W."/>
            <person name="Du L."/>
            <person name="Sun Y."/>
            <person name="Zhan W."/>
            <person name="Jiang J."/>
            <person name="Wang Q."/>
            <person name="Zhang B."/>
            <person name="Ji P."/>
            <person name="Sakyi L.B."/>
            <person name="Cui X."/>
            <person name="Yuan T."/>
            <person name="Jiang B."/>
            <person name="Yang W."/>
            <person name="Lam T.T.-Y."/>
            <person name="Chang Q."/>
            <person name="Ding S."/>
            <person name="Wang X."/>
            <person name="Zhu J."/>
            <person name="Ruan X."/>
            <person name="Zhao L."/>
            <person name="Wei J."/>
            <person name="Que T."/>
            <person name="Du C."/>
            <person name="Cheng J."/>
            <person name="Dai P."/>
            <person name="Han X."/>
            <person name="Huang E."/>
            <person name="Gao Y."/>
            <person name="Liu J."/>
            <person name="Shao H."/>
            <person name="Ye R."/>
            <person name="Li L."/>
            <person name="Wei W."/>
            <person name="Wang X."/>
            <person name="Wang C."/>
            <person name="Yang T."/>
            <person name="Huo Q."/>
            <person name="Li W."/>
            <person name="Guo W."/>
            <person name="Chen H."/>
            <person name="Zhou L."/>
            <person name="Ni X."/>
            <person name="Tian J."/>
            <person name="Zhou Y."/>
            <person name="Sheng Y."/>
            <person name="Liu T."/>
            <person name="Pan Y."/>
            <person name="Xia L."/>
            <person name="Li J."/>
            <person name="Zhao F."/>
            <person name="Cao W."/>
        </authorList>
    </citation>
    <scope>NUCLEOTIDE SEQUENCE</scope>
    <source>
        <strain evidence="1">Hyas-2018</strain>
    </source>
</reference>
<evidence type="ECO:0000313" key="1">
    <source>
        <dbReference type="EMBL" id="KAH6929322.1"/>
    </source>
</evidence>
<proteinExistence type="predicted"/>
<sequence>MARETDCLFRHGHQTTREVFQLQSLRNGYGLSEIVGYACMTPPNTICLSNVGHPLPSVQYKILDDVTGRPLGVEEVGEITFRSPHLMRGYHKRPEATSQVLGEDGWFRSG</sequence>
<evidence type="ECO:0000313" key="2">
    <source>
        <dbReference type="Proteomes" id="UP000821845"/>
    </source>
</evidence>
<name>A0ACB7S5G2_HYAAI</name>
<organism evidence="1 2">
    <name type="scientific">Hyalomma asiaticum</name>
    <name type="common">Tick</name>
    <dbReference type="NCBI Taxonomy" id="266040"/>
    <lineage>
        <taxon>Eukaryota</taxon>
        <taxon>Metazoa</taxon>
        <taxon>Ecdysozoa</taxon>
        <taxon>Arthropoda</taxon>
        <taxon>Chelicerata</taxon>
        <taxon>Arachnida</taxon>
        <taxon>Acari</taxon>
        <taxon>Parasitiformes</taxon>
        <taxon>Ixodida</taxon>
        <taxon>Ixodoidea</taxon>
        <taxon>Ixodidae</taxon>
        <taxon>Hyalomminae</taxon>
        <taxon>Hyalomma</taxon>
    </lineage>
</organism>
<accession>A0ACB7S5G2</accession>
<comment type="caution">
    <text evidence="1">The sequence shown here is derived from an EMBL/GenBank/DDBJ whole genome shotgun (WGS) entry which is preliminary data.</text>
</comment>
<protein>
    <submittedName>
        <fullName evidence="1">Uncharacterized protein</fullName>
    </submittedName>
</protein>